<name>A0A1G8WJZ3_9LACT</name>
<keyword evidence="4 6" id="KW-0378">Hydrolase</keyword>
<organism evidence="12 13">
    <name type="scientific">Alkalibacterium thalassium</name>
    <dbReference type="NCBI Taxonomy" id="426701"/>
    <lineage>
        <taxon>Bacteria</taxon>
        <taxon>Bacillati</taxon>
        <taxon>Bacillota</taxon>
        <taxon>Bacilli</taxon>
        <taxon>Lactobacillales</taxon>
        <taxon>Carnobacteriaceae</taxon>
        <taxon>Alkalibacterium</taxon>
    </lineage>
</organism>
<dbReference type="EMBL" id="FNFK01000004">
    <property type="protein sequence ID" value="SDJ78688.1"/>
    <property type="molecule type" value="Genomic_DNA"/>
</dbReference>
<dbReference type="Gene3D" id="3.40.50.200">
    <property type="entry name" value="Peptidase S8/S53 domain"/>
    <property type="match status" value="1"/>
</dbReference>
<dbReference type="PANTHER" id="PTHR43806">
    <property type="entry name" value="PEPTIDASE S8"/>
    <property type="match status" value="1"/>
</dbReference>
<feature type="region of interest" description="Disordered" evidence="8">
    <location>
        <begin position="391"/>
        <end position="494"/>
    </location>
</feature>
<evidence type="ECO:0000256" key="7">
    <source>
        <dbReference type="RuleBase" id="RU003355"/>
    </source>
</evidence>
<feature type="compositionally biased region" description="Acidic residues" evidence="8">
    <location>
        <begin position="391"/>
        <end position="482"/>
    </location>
</feature>
<dbReference type="InterPro" id="IPR050131">
    <property type="entry name" value="Peptidase_S8_subtilisin-like"/>
</dbReference>
<evidence type="ECO:0000256" key="9">
    <source>
        <dbReference type="SAM" id="Phobius"/>
    </source>
</evidence>
<reference evidence="13" key="1">
    <citation type="submission" date="2016-10" db="EMBL/GenBank/DDBJ databases">
        <authorList>
            <person name="Varghese N."/>
            <person name="Submissions S."/>
        </authorList>
    </citation>
    <scope>NUCLEOTIDE SEQUENCE [LARGE SCALE GENOMIC DNA]</scope>
    <source>
        <strain evidence="13">DSM 19181</strain>
    </source>
</reference>
<keyword evidence="9" id="KW-1133">Transmembrane helix</keyword>
<evidence type="ECO:0000313" key="13">
    <source>
        <dbReference type="Proteomes" id="UP000199433"/>
    </source>
</evidence>
<keyword evidence="2 6" id="KW-0645">Protease</keyword>
<evidence type="ECO:0000313" key="12">
    <source>
        <dbReference type="EMBL" id="SDJ78688.1"/>
    </source>
</evidence>
<dbReference type="InterPro" id="IPR022398">
    <property type="entry name" value="Peptidase_S8_His-AS"/>
</dbReference>
<evidence type="ECO:0000256" key="6">
    <source>
        <dbReference type="PROSITE-ProRule" id="PRU01240"/>
    </source>
</evidence>
<evidence type="ECO:0000256" key="10">
    <source>
        <dbReference type="SAM" id="SignalP"/>
    </source>
</evidence>
<dbReference type="GO" id="GO:0004252">
    <property type="term" value="F:serine-type endopeptidase activity"/>
    <property type="evidence" value="ECO:0007669"/>
    <property type="project" value="UniProtKB-UniRule"/>
</dbReference>
<proteinExistence type="inferred from homology"/>
<feature type="active site" description="Charge relay system" evidence="6">
    <location>
        <position position="141"/>
    </location>
</feature>
<dbReference type="PROSITE" id="PS00138">
    <property type="entry name" value="SUBTILASE_SER"/>
    <property type="match status" value="1"/>
</dbReference>
<dbReference type="InterPro" id="IPR023828">
    <property type="entry name" value="Peptidase_S8_Ser-AS"/>
</dbReference>
<feature type="active site" description="Charge relay system" evidence="6">
    <location>
        <position position="176"/>
    </location>
</feature>
<dbReference type="CDD" id="cd07477">
    <property type="entry name" value="Peptidases_S8_Subtilisin_subset"/>
    <property type="match status" value="1"/>
</dbReference>
<feature type="region of interest" description="Disordered" evidence="8">
    <location>
        <begin position="669"/>
        <end position="705"/>
    </location>
</feature>
<evidence type="ECO:0000256" key="2">
    <source>
        <dbReference type="ARBA" id="ARBA00022670"/>
    </source>
</evidence>
<dbReference type="PANTHER" id="PTHR43806:SF11">
    <property type="entry name" value="CEREVISIN-RELATED"/>
    <property type="match status" value="1"/>
</dbReference>
<dbReference type="AlphaFoldDB" id="A0A1G8WJZ3"/>
<dbReference type="RefSeq" id="WP_091264824.1">
    <property type="nucleotide sequence ID" value="NZ_FNFK01000004.1"/>
</dbReference>
<keyword evidence="10" id="KW-0732">Signal</keyword>
<protein>
    <submittedName>
        <fullName evidence="12">Serine protease, subtilisin family</fullName>
    </submittedName>
</protein>
<dbReference type="GO" id="GO:0046872">
    <property type="term" value="F:metal ion binding"/>
    <property type="evidence" value="ECO:0007669"/>
    <property type="project" value="UniProtKB-KW"/>
</dbReference>
<dbReference type="GO" id="GO:0006508">
    <property type="term" value="P:proteolysis"/>
    <property type="evidence" value="ECO:0007669"/>
    <property type="project" value="UniProtKB-KW"/>
</dbReference>
<dbReference type="PROSITE" id="PS00137">
    <property type="entry name" value="SUBTILASE_HIS"/>
    <property type="match status" value="1"/>
</dbReference>
<evidence type="ECO:0000256" key="1">
    <source>
        <dbReference type="ARBA" id="ARBA00011073"/>
    </source>
</evidence>
<dbReference type="PRINTS" id="PR00723">
    <property type="entry name" value="SUBTILISIN"/>
</dbReference>
<sequence>MNKKRVMLWCAACAVVLVLGILLPATSALAHDRHHSDEYIDIIVRYSGEVPSEEDLDPEFKNVRTMTLLPVQTMSVPASSIKDISQMENVERITYDQEMHTTSTGHSYPVQADDWNQDMIGTFNAWEEGITGESVSVAVLDTGFYEHGDIEYAGGYSIFEDDTENPDYWTNDHDGHGTHVASIIGANQGSRAQGVAPGVNLYGVKVYHQKDGDTTNASNLLAGLQWAINENMDIISISSGYGKVSQEIHDLIKIADQQGILVVAASGNISENKNIIDYPAAHPEVIAVANVDQNGYRASDSMISAKNELAAPGRDILGLGIDGPDSFRTMSGTSQATPHVAGIAALLMQKYPEESAAQIRARMAEKARDLGPEGHDEDYGYGLVHYLPEQMEEPEPEEDDTESDSDDDTETEDGITDEDTDENENGNGEEQDSEEIDDTESPQDDLEDDSSPEEEPAEDQESEDSQDDASDADEEDEAEEEEPHQSTVWIRPSDTNGMAVIDDEDLEAVADNGLLAISFDSSLEYIERVNLTPEQVESIRSRNITLLIVRIDMEWVIPAANLTEGEAFLSFETVQEPLDYSETAHSDLIDFSIEQNDQMITSFPEQMTYRFFTEQAEANQHQLYEWNTAQEEWILLGDTYINSAVVGQTASVATMAVFDPIELEAAILSSEEPEEIEEVTEEPEEESEEDETEESTRASFGDGDSELPVVLIGGLVILTSVGGGFYFFGGKPKQ</sequence>
<dbReference type="InterPro" id="IPR000209">
    <property type="entry name" value="Peptidase_S8/S53_dom"/>
</dbReference>
<dbReference type="InterPro" id="IPR036852">
    <property type="entry name" value="Peptidase_S8/S53_dom_sf"/>
</dbReference>
<dbReference type="STRING" id="426701.SAMN04488098_100446"/>
<keyword evidence="3" id="KW-0479">Metal-binding</keyword>
<evidence type="ECO:0000256" key="8">
    <source>
        <dbReference type="SAM" id="MobiDB-lite"/>
    </source>
</evidence>
<keyword evidence="5 6" id="KW-0720">Serine protease</keyword>
<feature type="chain" id="PRO_5011478400" evidence="10">
    <location>
        <begin position="31"/>
        <end position="734"/>
    </location>
</feature>
<accession>A0A1G8WJZ3</accession>
<keyword evidence="13" id="KW-1185">Reference proteome</keyword>
<feature type="active site" description="Charge relay system" evidence="6">
    <location>
        <position position="334"/>
    </location>
</feature>
<dbReference type="Proteomes" id="UP000199433">
    <property type="component" value="Unassembled WGS sequence"/>
</dbReference>
<gene>
    <name evidence="12" type="ORF">SAMN04488098_100446</name>
</gene>
<dbReference type="PROSITE" id="PS51892">
    <property type="entry name" value="SUBTILASE"/>
    <property type="match status" value="1"/>
</dbReference>
<evidence type="ECO:0000256" key="4">
    <source>
        <dbReference type="ARBA" id="ARBA00022801"/>
    </source>
</evidence>
<dbReference type="SUPFAM" id="SSF52743">
    <property type="entry name" value="Subtilisin-like"/>
    <property type="match status" value="1"/>
</dbReference>
<evidence type="ECO:0000256" key="3">
    <source>
        <dbReference type="ARBA" id="ARBA00022723"/>
    </source>
</evidence>
<feature type="signal peptide" evidence="10">
    <location>
        <begin position="1"/>
        <end position="30"/>
    </location>
</feature>
<feature type="compositionally biased region" description="Acidic residues" evidence="8">
    <location>
        <begin position="671"/>
        <end position="693"/>
    </location>
</feature>
<evidence type="ECO:0000256" key="5">
    <source>
        <dbReference type="ARBA" id="ARBA00022825"/>
    </source>
</evidence>
<keyword evidence="9" id="KW-0472">Membrane</keyword>
<dbReference type="OrthoDB" id="9798386at2"/>
<feature type="transmembrane region" description="Helical" evidence="9">
    <location>
        <begin position="707"/>
        <end position="728"/>
    </location>
</feature>
<evidence type="ECO:0000259" key="11">
    <source>
        <dbReference type="Pfam" id="PF00082"/>
    </source>
</evidence>
<dbReference type="InterPro" id="IPR015500">
    <property type="entry name" value="Peptidase_S8_subtilisin-rel"/>
</dbReference>
<keyword evidence="9" id="KW-0812">Transmembrane</keyword>
<dbReference type="InterPro" id="IPR034202">
    <property type="entry name" value="Subtilisin_Carlsberg-like"/>
</dbReference>
<dbReference type="PROSITE" id="PS00136">
    <property type="entry name" value="SUBTILASE_ASP"/>
    <property type="match status" value="1"/>
</dbReference>
<dbReference type="Pfam" id="PF00082">
    <property type="entry name" value="Peptidase_S8"/>
    <property type="match status" value="1"/>
</dbReference>
<comment type="similarity">
    <text evidence="1 6 7">Belongs to the peptidase S8 family.</text>
</comment>
<dbReference type="InterPro" id="IPR023827">
    <property type="entry name" value="Peptidase_S8_Asp-AS"/>
</dbReference>
<feature type="domain" description="Peptidase S8/S53" evidence="11">
    <location>
        <begin position="132"/>
        <end position="382"/>
    </location>
</feature>